<dbReference type="PROSITE" id="PS01174">
    <property type="entry name" value="LIPASE_GDXG_SER"/>
    <property type="match status" value="1"/>
</dbReference>
<comment type="similarity">
    <text evidence="2 6">Belongs to the ETS family.</text>
</comment>
<protein>
    <recommendedName>
        <fullName evidence="7">ETS domain-containing protein</fullName>
    </recommendedName>
</protein>
<feature type="active site" evidence="5">
    <location>
        <position position="448"/>
    </location>
</feature>
<evidence type="ECO:0000256" key="2">
    <source>
        <dbReference type="ARBA" id="ARBA00005562"/>
    </source>
</evidence>
<dbReference type="PROSITE" id="PS00345">
    <property type="entry name" value="ETS_DOMAIN_1"/>
    <property type="match status" value="1"/>
</dbReference>
<dbReference type="InterPro" id="IPR029058">
    <property type="entry name" value="AB_hydrolase_fold"/>
</dbReference>
<accession>A0AA39H1D9</accession>
<dbReference type="Pfam" id="PF06350">
    <property type="entry name" value="HSL_N"/>
    <property type="match status" value="1"/>
</dbReference>
<dbReference type="Gene3D" id="3.40.50.1820">
    <property type="entry name" value="alpha/beta hydrolase"/>
    <property type="match status" value="2"/>
</dbReference>
<dbReference type="InterPro" id="IPR000418">
    <property type="entry name" value="Ets_dom"/>
</dbReference>
<dbReference type="GO" id="GO:0004806">
    <property type="term" value="F:triacylglycerol lipase activity"/>
    <property type="evidence" value="ECO:0007669"/>
    <property type="project" value="TreeGrafter"/>
</dbReference>
<keyword evidence="9" id="KW-1185">Reference proteome</keyword>
<dbReference type="Pfam" id="PF00178">
    <property type="entry name" value="Ets"/>
    <property type="match status" value="1"/>
</dbReference>
<evidence type="ECO:0000256" key="6">
    <source>
        <dbReference type="RuleBase" id="RU004019"/>
    </source>
</evidence>
<feature type="domain" description="ETS" evidence="7">
    <location>
        <begin position="834"/>
        <end position="915"/>
    </location>
</feature>
<dbReference type="GO" id="GO:0005634">
    <property type="term" value="C:nucleus"/>
    <property type="evidence" value="ECO:0007669"/>
    <property type="project" value="UniProtKB-SubCell"/>
</dbReference>
<dbReference type="GO" id="GO:0043565">
    <property type="term" value="F:sequence-specific DNA binding"/>
    <property type="evidence" value="ECO:0007669"/>
    <property type="project" value="InterPro"/>
</dbReference>
<evidence type="ECO:0000259" key="7">
    <source>
        <dbReference type="PROSITE" id="PS50061"/>
    </source>
</evidence>
<dbReference type="SUPFAM" id="SSF53474">
    <property type="entry name" value="alpha/beta-Hydrolases"/>
    <property type="match status" value="1"/>
</dbReference>
<name>A0AA39H1D9_9BILA</name>
<dbReference type="SUPFAM" id="SSF46785">
    <property type="entry name" value="Winged helix' DNA-binding domain"/>
    <property type="match status" value="1"/>
</dbReference>
<evidence type="ECO:0000256" key="3">
    <source>
        <dbReference type="ARBA" id="ARBA00023125"/>
    </source>
</evidence>
<reference evidence="8" key="1">
    <citation type="submission" date="2023-06" db="EMBL/GenBank/DDBJ databases">
        <title>Genomic analysis of the entomopathogenic nematode Steinernema hermaphroditum.</title>
        <authorList>
            <person name="Schwarz E.M."/>
            <person name="Heppert J.K."/>
            <person name="Baniya A."/>
            <person name="Schwartz H.T."/>
            <person name="Tan C.-H."/>
            <person name="Antoshechkin I."/>
            <person name="Sternberg P.W."/>
            <person name="Goodrich-Blair H."/>
            <person name="Dillman A.R."/>
        </authorList>
    </citation>
    <scope>NUCLEOTIDE SEQUENCE</scope>
    <source>
        <strain evidence="8">PS9179</strain>
        <tissue evidence="8">Whole animal</tissue>
    </source>
</reference>
<dbReference type="GO" id="GO:0019433">
    <property type="term" value="P:triglyceride catabolic process"/>
    <property type="evidence" value="ECO:0007669"/>
    <property type="project" value="TreeGrafter"/>
</dbReference>
<dbReference type="InterPro" id="IPR033140">
    <property type="entry name" value="Lipase_GDXG_put_SER_AS"/>
</dbReference>
<comment type="caution">
    <text evidence="8">The sequence shown here is derived from an EMBL/GenBank/DDBJ whole genome shotgun (WGS) entry which is preliminary data.</text>
</comment>
<gene>
    <name evidence="8" type="ORF">QR680_001927</name>
</gene>
<evidence type="ECO:0000256" key="5">
    <source>
        <dbReference type="PROSITE-ProRule" id="PRU10038"/>
    </source>
</evidence>
<proteinExistence type="inferred from homology"/>
<comment type="subcellular location">
    <subcellularLocation>
        <location evidence="1 6">Nucleus</location>
    </subcellularLocation>
</comment>
<dbReference type="GO" id="GO:0008203">
    <property type="term" value="P:cholesterol metabolic process"/>
    <property type="evidence" value="ECO:0007669"/>
    <property type="project" value="InterPro"/>
</dbReference>
<dbReference type="InterPro" id="IPR013094">
    <property type="entry name" value="AB_hydrolase_3"/>
</dbReference>
<dbReference type="EMBL" id="JAUCMV010000005">
    <property type="protein sequence ID" value="KAK0396971.1"/>
    <property type="molecule type" value="Genomic_DNA"/>
</dbReference>
<dbReference type="Gene3D" id="1.10.10.10">
    <property type="entry name" value="Winged helix-like DNA-binding domain superfamily/Winged helix DNA-binding domain"/>
    <property type="match status" value="1"/>
</dbReference>
<dbReference type="InterPro" id="IPR036390">
    <property type="entry name" value="WH_DNA-bd_sf"/>
</dbReference>
<evidence type="ECO:0000256" key="1">
    <source>
        <dbReference type="ARBA" id="ARBA00004123"/>
    </source>
</evidence>
<dbReference type="GO" id="GO:0005829">
    <property type="term" value="C:cytosol"/>
    <property type="evidence" value="ECO:0007669"/>
    <property type="project" value="TreeGrafter"/>
</dbReference>
<sequence>MLGHSKGKRCLSDCRTRSLVDDRGKVRHIRRVALCPFLFPGVLNPSRDRSMRSASSLLLKQYARDNESYFRQNAYCGYSQRLSACCEEMIRLTDMLEELGSKLQDLAVKCDYDAETPGNGFRSLIYVSDAVVMHTITLLRTITEIRGMMMFRVIHYCKEAEGFGAVLRFLVLSTQQVIGCSGQLEKNSLFPPLEGDYSKYNSLFKNIESLDASCFYARALGFQFVPSVCKIFRFIGVVLATYSLSWEDGHGPLGTFLHSGRFLLSPEQRAERIIKITREADIEFCRAFWNLSELGSVGKWFCPNMAICDLRDIAFVGPISMETNSGKRVLIPEPSAHTGHRPVRIRVISYAHREGVSCAPSRFPLSPNLIIHCHGGGYVATSSKSHETYLRAWAKSLNCTVVSVDYSLAPENPFPRATEEVLYAYAWMVRNPEKVGWTGEKVVMAGDSAGGNLVMSTNLRLIELDVKRMPDGIVPIYTPFLFQYLPSPSRVLSFMDPLLHMGVVLRCVEAYAGDVNCEDDNDCSSVFVNNNDDSLVSQISETSTIAFDSRPNSISVFDSGDVNCDSSYSHTTVAATAPTTPITLHKPLTHRRSLSQSIADIADTAASAAGHAFDNLSGWFEKKMPVGFSDKVKLERSTSLTPEMIEELPQEEAASRESPFDQLLKIKIPRDPLISPMYASSDFLRRLPPVSFVACHLDPLLDDTIQFARKLRDAGGNVKSLDILEGLPHGFLNFTLMSSECRDGSRTNCVNSGIGEGRDSVLSSGYRLQGSTVMNPSSFNSTYESLRQRAPHWHDNALPLSNTETTFRNPAGNRDCFHYGSLLSRLPNQNSGQIQLWQFLLELLSDAGNNAHCITWEGGNGEFKLLDPDEVARKWGERKSKPNMNYDKLSRALRYYYDKNIMTKVHGKRYAYKFDFNGLAQACQNSATSELTAAGLNYQHGYASHDILLQHYQSAVPKLTTSSGVVSYPSLLAASNLATAGERGASPLPPAAANYWPQTAHHPANPYFYSGVPNAYYAVAGIKEECPPHTS</sequence>
<dbReference type="PROSITE" id="PS50061">
    <property type="entry name" value="ETS_DOMAIN_3"/>
    <property type="match status" value="1"/>
</dbReference>
<dbReference type="SMART" id="SM00413">
    <property type="entry name" value="ETS"/>
    <property type="match status" value="1"/>
</dbReference>
<organism evidence="8 9">
    <name type="scientific">Steinernema hermaphroditum</name>
    <dbReference type="NCBI Taxonomy" id="289476"/>
    <lineage>
        <taxon>Eukaryota</taxon>
        <taxon>Metazoa</taxon>
        <taxon>Ecdysozoa</taxon>
        <taxon>Nematoda</taxon>
        <taxon>Chromadorea</taxon>
        <taxon>Rhabditida</taxon>
        <taxon>Tylenchina</taxon>
        <taxon>Panagrolaimomorpha</taxon>
        <taxon>Strongyloidoidea</taxon>
        <taxon>Steinernematidae</taxon>
        <taxon>Steinernema</taxon>
    </lineage>
</organism>
<dbReference type="InterPro" id="IPR036388">
    <property type="entry name" value="WH-like_DNA-bd_sf"/>
</dbReference>
<dbReference type="Pfam" id="PF07859">
    <property type="entry name" value="Abhydrolase_3"/>
    <property type="match status" value="2"/>
</dbReference>
<dbReference type="PANTHER" id="PTHR23025">
    <property type="entry name" value="TRIACYLGLYCEROL LIPASE"/>
    <property type="match status" value="1"/>
</dbReference>
<dbReference type="GO" id="GO:0004771">
    <property type="term" value="F:sterol ester esterase activity"/>
    <property type="evidence" value="ECO:0007669"/>
    <property type="project" value="TreeGrafter"/>
</dbReference>
<keyword evidence="3 6" id="KW-0238">DNA-binding</keyword>
<evidence type="ECO:0000313" key="8">
    <source>
        <dbReference type="EMBL" id="KAK0396971.1"/>
    </source>
</evidence>
<evidence type="ECO:0000313" key="9">
    <source>
        <dbReference type="Proteomes" id="UP001175271"/>
    </source>
</evidence>
<dbReference type="PROSITE" id="PS00346">
    <property type="entry name" value="ETS_DOMAIN_2"/>
    <property type="match status" value="1"/>
</dbReference>
<dbReference type="PRINTS" id="PR00454">
    <property type="entry name" value="ETSDOMAIN"/>
</dbReference>
<dbReference type="AlphaFoldDB" id="A0AA39H1D9"/>
<dbReference type="FunFam" id="1.10.10.10:FF:000039">
    <property type="entry name" value="Friend leukemia integration 1 transcription factor"/>
    <property type="match status" value="1"/>
</dbReference>
<keyword evidence="4 6" id="KW-0539">Nucleus</keyword>
<dbReference type="Proteomes" id="UP001175271">
    <property type="component" value="Unassembled WGS sequence"/>
</dbReference>
<dbReference type="PANTHER" id="PTHR23025:SF3">
    <property type="entry name" value="HORMONE-SENSITIVE LIPASE"/>
    <property type="match status" value="1"/>
</dbReference>
<evidence type="ECO:0000256" key="4">
    <source>
        <dbReference type="ARBA" id="ARBA00023242"/>
    </source>
</evidence>
<dbReference type="GO" id="GO:0003700">
    <property type="term" value="F:DNA-binding transcription factor activity"/>
    <property type="evidence" value="ECO:0007669"/>
    <property type="project" value="InterPro"/>
</dbReference>
<dbReference type="InterPro" id="IPR010468">
    <property type="entry name" value="HSL_N"/>
</dbReference>